<dbReference type="Proteomes" id="UP000240608">
    <property type="component" value="Unassembled WGS sequence"/>
</dbReference>
<evidence type="ECO:0000313" key="8">
    <source>
        <dbReference type="Proteomes" id="UP000636010"/>
    </source>
</evidence>
<dbReference type="SUPFAM" id="SSF46785">
    <property type="entry name" value="Winged helix' DNA-binding domain"/>
    <property type="match status" value="1"/>
</dbReference>
<reference evidence="6 7" key="2">
    <citation type="submission" date="2018-03" db="EMBL/GenBank/DDBJ databases">
        <title>Cross-interface Injection: A General Nanoliter Liquid Handling Method Applied to Single Cells Genome Amplification Automated Nanoliter Liquid Handling Applied to Single Cell Multiple Displacement Amplification.</title>
        <authorList>
            <person name="Yun J."/>
            <person name="Xu P."/>
            <person name="Xu J."/>
            <person name="Dai X."/>
            <person name="Wang Y."/>
            <person name="Zheng X."/>
            <person name="Cao C."/>
            <person name="Yi Q."/>
            <person name="Zhu Y."/>
            <person name="Wang L."/>
            <person name="Dong Z."/>
            <person name="Huang Y."/>
            <person name="Huang L."/>
            <person name="Du W."/>
        </authorList>
    </citation>
    <scope>NUCLEOTIDE SEQUENCE [LARGE SCALE GENOMIC DNA]</scope>
    <source>
        <strain evidence="6 7">Z-D1-2</strain>
    </source>
</reference>
<evidence type="ECO:0000256" key="2">
    <source>
        <dbReference type="ARBA" id="ARBA00023125"/>
    </source>
</evidence>
<evidence type="ECO:0000256" key="1">
    <source>
        <dbReference type="ARBA" id="ARBA00023015"/>
    </source>
</evidence>
<accession>A0A2T4DR18</accession>
<keyword evidence="2" id="KW-0238">DNA-binding</keyword>
<keyword evidence="8" id="KW-1185">Reference proteome</keyword>
<dbReference type="GO" id="GO:0003677">
    <property type="term" value="F:DNA binding"/>
    <property type="evidence" value="ECO:0007669"/>
    <property type="project" value="UniProtKB-KW"/>
</dbReference>
<evidence type="ECO:0000259" key="4">
    <source>
        <dbReference type="PROSITE" id="PS51118"/>
    </source>
</evidence>
<dbReference type="PROSITE" id="PS51118">
    <property type="entry name" value="HTH_HXLR"/>
    <property type="match status" value="1"/>
</dbReference>
<evidence type="ECO:0000313" key="5">
    <source>
        <dbReference type="EMBL" id="GGC26404.1"/>
    </source>
</evidence>
<dbReference type="PANTHER" id="PTHR33204:SF39">
    <property type="entry name" value="TRANSCRIPTIONAL REGULATORY PROTEIN"/>
    <property type="match status" value="1"/>
</dbReference>
<dbReference type="Gene3D" id="1.10.10.10">
    <property type="entry name" value="Winged helix-like DNA-binding domain superfamily/Winged helix DNA-binding domain"/>
    <property type="match status" value="1"/>
</dbReference>
<sequence length="146" mass="16708">MSKSENTEVTNNEAESVKDEKKLKFILDKVKDHSEICPVRDVIHRISDKWSLLSILALGTHGTLRFNTLKREIGDVSQRMLTVTLRNLEEDGFVSRKIYAEVPPRVEYQLTDLGEGLMQQALQLAEWVNAKLPQIVSSRKEFVKKA</sequence>
<dbReference type="RefSeq" id="WP_188460792.1">
    <property type="nucleotide sequence ID" value="NZ_BAABHU010000003.1"/>
</dbReference>
<dbReference type="Proteomes" id="UP000636010">
    <property type="component" value="Unassembled WGS sequence"/>
</dbReference>
<comment type="caution">
    <text evidence="6">The sequence shown here is derived from an EMBL/GenBank/DDBJ whole genome shotgun (WGS) entry which is preliminary data.</text>
</comment>
<evidence type="ECO:0000313" key="7">
    <source>
        <dbReference type="Proteomes" id="UP000240608"/>
    </source>
</evidence>
<dbReference type="PANTHER" id="PTHR33204">
    <property type="entry name" value="TRANSCRIPTIONAL REGULATOR, MARR FAMILY"/>
    <property type="match status" value="1"/>
</dbReference>
<dbReference type="EMBL" id="PYVU01000059">
    <property type="protein sequence ID" value="PTB96264.1"/>
    <property type="molecule type" value="Genomic_DNA"/>
</dbReference>
<gene>
    <name evidence="6" type="ORF">C9994_08185</name>
    <name evidence="5" type="ORF">GCM10011506_09730</name>
</gene>
<evidence type="ECO:0000256" key="3">
    <source>
        <dbReference type="ARBA" id="ARBA00023163"/>
    </source>
</evidence>
<dbReference type="AlphaFoldDB" id="A0A2T4DR18"/>
<name>A0A2T4DR18_9BACT</name>
<protein>
    <submittedName>
        <fullName evidence="6">Transcriptional regulator</fullName>
    </submittedName>
</protein>
<reference evidence="8" key="3">
    <citation type="journal article" date="2019" name="Int. J. Syst. Evol. Microbiol.">
        <title>The Global Catalogue of Microorganisms (GCM) 10K type strain sequencing project: providing services to taxonomists for standard genome sequencing and annotation.</title>
        <authorList>
            <consortium name="The Broad Institute Genomics Platform"/>
            <consortium name="The Broad Institute Genome Sequencing Center for Infectious Disease"/>
            <person name="Wu L."/>
            <person name="Ma J."/>
        </authorList>
    </citation>
    <scope>NUCLEOTIDE SEQUENCE [LARGE SCALE GENOMIC DNA]</scope>
    <source>
        <strain evidence="8">CGMCC 1.10832</strain>
    </source>
</reference>
<reference evidence="5" key="1">
    <citation type="journal article" date="2014" name="Int. J. Syst. Evol. Microbiol.">
        <title>Complete genome of a new Firmicutes species belonging to the dominant human colonic microbiota ('Ruminococcus bicirculans') reveals two chromosomes and a selective capacity to utilize plant glucans.</title>
        <authorList>
            <consortium name="NISC Comparative Sequencing Program"/>
            <person name="Wegmann U."/>
            <person name="Louis P."/>
            <person name="Goesmann A."/>
            <person name="Henrissat B."/>
            <person name="Duncan S.H."/>
            <person name="Flint H.J."/>
        </authorList>
    </citation>
    <scope>NUCLEOTIDE SEQUENCE</scope>
    <source>
        <strain evidence="5">CGMCC 1.10832</strain>
    </source>
</reference>
<dbReference type="Pfam" id="PF01638">
    <property type="entry name" value="HxlR"/>
    <property type="match status" value="1"/>
</dbReference>
<dbReference type="InterPro" id="IPR002577">
    <property type="entry name" value="HTH_HxlR"/>
</dbReference>
<keyword evidence="3" id="KW-0804">Transcription</keyword>
<feature type="domain" description="HTH hxlR-type" evidence="4">
    <location>
        <begin position="37"/>
        <end position="136"/>
    </location>
</feature>
<dbReference type="InterPro" id="IPR036388">
    <property type="entry name" value="WH-like_DNA-bd_sf"/>
</dbReference>
<dbReference type="InterPro" id="IPR036390">
    <property type="entry name" value="WH_DNA-bd_sf"/>
</dbReference>
<reference evidence="5" key="4">
    <citation type="submission" date="2024-05" db="EMBL/GenBank/DDBJ databases">
        <authorList>
            <person name="Sun Q."/>
            <person name="Zhou Y."/>
        </authorList>
    </citation>
    <scope>NUCLEOTIDE SEQUENCE</scope>
    <source>
        <strain evidence="5">CGMCC 1.10832</strain>
    </source>
</reference>
<keyword evidence="1" id="KW-0805">Transcription regulation</keyword>
<proteinExistence type="predicted"/>
<dbReference type="EMBL" id="BMEC01000003">
    <property type="protein sequence ID" value="GGC26404.1"/>
    <property type="molecule type" value="Genomic_DNA"/>
</dbReference>
<organism evidence="6 7">
    <name type="scientific">Marivirga lumbricoides</name>
    <dbReference type="NCBI Taxonomy" id="1046115"/>
    <lineage>
        <taxon>Bacteria</taxon>
        <taxon>Pseudomonadati</taxon>
        <taxon>Bacteroidota</taxon>
        <taxon>Cytophagia</taxon>
        <taxon>Cytophagales</taxon>
        <taxon>Marivirgaceae</taxon>
        <taxon>Marivirga</taxon>
    </lineage>
</organism>
<evidence type="ECO:0000313" key="6">
    <source>
        <dbReference type="EMBL" id="PTB96264.1"/>
    </source>
</evidence>